<reference evidence="3 4" key="1">
    <citation type="submission" date="2017-05" db="EMBL/GenBank/DDBJ databases">
        <authorList>
            <person name="Song R."/>
            <person name="Chenine A.L."/>
            <person name="Ruprecht R.M."/>
        </authorList>
    </citation>
    <scope>NUCLEOTIDE SEQUENCE [LARGE SCALE GENOMIC DNA]</scope>
    <source>
        <strain evidence="3 4">CECT 8489</strain>
    </source>
</reference>
<dbReference type="Pfam" id="PF00072">
    <property type="entry name" value="Response_reg"/>
    <property type="match status" value="1"/>
</dbReference>
<dbReference type="InterPro" id="IPR001789">
    <property type="entry name" value="Sig_transdc_resp-reg_receiver"/>
</dbReference>
<dbReference type="PROSITE" id="PS50110">
    <property type="entry name" value="RESPONSE_REGULATORY"/>
    <property type="match status" value="1"/>
</dbReference>
<accession>A0A238IWR2</accession>
<keyword evidence="1" id="KW-0597">Phosphoprotein</keyword>
<sequence>MTRGEHPQRLPAAGGGMVVLIVANNRHLTRIWSRHLQRQGNTVVVVHSQADATDFMRVHDVDVIVLDLNLEKGSALAIADYASYRRPSARIVFVSNSTFFSDGSIFNHIPNAAAMVPEQSPPNDLAAIVEYHGRAS</sequence>
<dbReference type="SUPFAM" id="SSF52172">
    <property type="entry name" value="CheY-like"/>
    <property type="match status" value="1"/>
</dbReference>
<gene>
    <name evidence="3" type="ORF">BOA8489_01006</name>
</gene>
<feature type="domain" description="Response regulatory" evidence="2">
    <location>
        <begin position="18"/>
        <end position="133"/>
    </location>
</feature>
<protein>
    <submittedName>
        <fullName evidence="3">Response regulator receiver domain protein</fullName>
    </submittedName>
</protein>
<proteinExistence type="predicted"/>
<evidence type="ECO:0000256" key="1">
    <source>
        <dbReference type="PROSITE-ProRule" id="PRU00169"/>
    </source>
</evidence>
<keyword evidence="4" id="KW-1185">Reference proteome</keyword>
<evidence type="ECO:0000259" key="2">
    <source>
        <dbReference type="PROSITE" id="PS50110"/>
    </source>
</evidence>
<dbReference type="EMBL" id="FXXQ01000002">
    <property type="protein sequence ID" value="SMX22908.1"/>
    <property type="molecule type" value="Genomic_DNA"/>
</dbReference>
<dbReference type="Gene3D" id="3.40.50.2300">
    <property type="match status" value="1"/>
</dbReference>
<evidence type="ECO:0000313" key="3">
    <source>
        <dbReference type="EMBL" id="SMX22908.1"/>
    </source>
</evidence>
<evidence type="ECO:0000313" key="4">
    <source>
        <dbReference type="Proteomes" id="UP000201838"/>
    </source>
</evidence>
<name>A0A238IWR2_9RHOB</name>
<dbReference type="GO" id="GO:0000160">
    <property type="term" value="P:phosphorelay signal transduction system"/>
    <property type="evidence" value="ECO:0007669"/>
    <property type="project" value="InterPro"/>
</dbReference>
<dbReference type="InterPro" id="IPR011006">
    <property type="entry name" value="CheY-like_superfamily"/>
</dbReference>
<dbReference type="AlphaFoldDB" id="A0A238IWR2"/>
<feature type="modified residue" description="4-aspartylphosphate" evidence="1">
    <location>
        <position position="67"/>
    </location>
</feature>
<dbReference type="Proteomes" id="UP000201838">
    <property type="component" value="Unassembled WGS sequence"/>
</dbReference>
<organism evidence="3 4">
    <name type="scientific">Boseongicola aestuarii</name>
    <dbReference type="NCBI Taxonomy" id="1470561"/>
    <lineage>
        <taxon>Bacteria</taxon>
        <taxon>Pseudomonadati</taxon>
        <taxon>Pseudomonadota</taxon>
        <taxon>Alphaproteobacteria</taxon>
        <taxon>Rhodobacterales</taxon>
        <taxon>Paracoccaceae</taxon>
        <taxon>Boseongicola</taxon>
    </lineage>
</organism>